<dbReference type="AlphaFoldDB" id="A0A5J4KD63"/>
<evidence type="ECO:0000313" key="1">
    <source>
        <dbReference type="EMBL" id="GER84607.1"/>
    </source>
</evidence>
<gene>
    <name evidence="1" type="ORF">KTAU_32430</name>
</gene>
<accession>A0A5J4KD63</accession>
<proteinExistence type="predicted"/>
<reference evidence="1 2" key="1">
    <citation type="journal article" date="2019" name="Int. J. Syst. Evol. Microbiol.">
        <title>Thermogemmatispora aurantia sp. nov. and Thermogemmatispora argillosa sp. nov., within the class Ktedonobacteria, and emended description of the genus Thermogemmatispora.</title>
        <authorList>
            <person name="Zheng Y."/>
            <person name="Wang C.M."/>
            <person name="Sakai Y."/>
            <person name="Abe K."/>
            <person name="Yokota A."/>
            <person name="Yabe S."/>
        </authorList>
    </citation>
    <scope>NUCLEOTIDE SEQUENCE [LARGE SCALE GENOMIC DNA]</scope>
    <source>
        <strain evidence="1 2">A1-2</strain>
    </source>
</reference>
<protein>
    <submittedName>
        <fullName evidence="1">Uncharacterized protein</fullName>
    </submittedName>
</protein>
<name>A0A5J4KD63_9CHLR</name>
<comment type="caution">
    <text evidence="1">The sequence shown here is derived from an EMBL/GenBank/DDBJ whole genome shotgun (WGS) entry which is preliminary data.</text>
</comment>
<organism evidence="1 2">
    <name type="scientific">Thermogemmatispora aurantia</name>
    <dbReference type="NCBI Taxonomy" id="2045279"/>
    <lineage>
        <taxon>Bacteria</taxon>
        <taxon>Bacillati</taxon>
        <taxon>Chloroflexota</taxon>
        <taxon>Ktedonobacteria</taxon>
        <taxon>Thermogemmatisporales</taxon>
        <taxon>Thermogemmatisporaceae</taxon>
        <taxon>Thermogemmatispora</taxon>
    </lineage>
</organism>
<dbReference type="EMBL" id="BKZV01000005">
    <property type="protein sequence ID" value="GER84607.1"/>
    <property type="molecule type" value="Genomic_DNA"/>
</dbReference>
<evidence type="ECO:0000313" key="2">
    <source>
        <dbReference type="Proteomes" id="UP000334820"/>
    </source>
</evidence>
<sequence length="104" mass="11545">MREARLCLEATQARAHLRRLCLTLTGTGDTLLAECGRPRDASAAPKKWPRGLWQWRSCKRDAAGEPLKKRAAPAEKVSRRASGACKATLCPADKVRRSFLDEEV</sequence>
<dbReference type="Proteomes" id="UP000334820">
    <property type="component" value="Unassembled WGS sequence"/>
</dbReference>
<keyword evidence="2" id="KW-1185">Reference proteome</keyword>